<dbReference type="GO" id="GO:0009507">
    <property type="term" value="C:chloroplast"/>
    <property type="evidence" value="ECO:0007669"/>
    <property type="project" value="GOC"/>
</dbReference>
<evidence type="ECO:0000313" key="2">
    <source>
        <dbReference type="EMBL" id="KIZ01262.1"/>
    </source>
</evidence>
<organism evidence="2 3">
    <name type="scientific">Monoraphidium neglectum</name>
    <dbReference type="NCBI Taxonomy" id="145388"/>
    <lineage>
        <taxon>Eukaryota</taxon>
        <taxon>Viridiplantae</taxon>
        <taxon>Chlorophyta</taxon>
        <taxon>core chlorophytes</taxon>
        <taxon>Chlorophyceae</taxon>
        <taxon>CS clade</taxon>
        <taxon>Sphaeropleales</taxon>
        <taxon>Selenastraceae</taxon>
        <taxon>Monoraphidium</taxon>
    </lineage>
</organism>
<dbReference type="GeneID" id="25739572"/>
<dbReference type="PANTHER" id="PTHR21228:SF40">
    <property type="entry name" value="LD45607P"/>
    <property type="match status" value="1"/>
</dbReference>
<dbReference type="Proteomes" id="UP000054498">
    <property type="component" value="Unassembled WGS sequence"/>
</dbReference>
<protein>
    <submittedName>
        <fullName evidence="2">Uncharacterized protein</fullName>
    </submittedName>
</protein>
<feature type="compositionally biased region" description="Low complexity" evidence="1">
    <location>
        <begin position="542"/>
        <end position="581"/>
    </location>
</feature>
<dbReference type="KEGG" id="mng:MNEG_6696"/>
<dbReference type="InterPro" id="IPR050870">
    <property type="entry name" value="FAST_kinase"/>
</dbReference>
<evidence type="ECO:0000256" key="1">
    <source>
        <dbReference type="SAM" id="MobiDB-lite"/>
    </source>
</evidence>
<feature type="region of interest" description="Disordered" evidence="1">
    <location>
        <begin position="526"/>
        <end position="586"/>
    </location>
</feature>
<dbReference type="GO" id="GO:0035770">
    <property type="term" value="C:ribonucleoprotein granule"/>
    <property type="evidence" value="ECO:0007669"/>
    <property type="project" value="TreeGrafter"/>
</dbReference>
<keyword evidence="3" id="KW-1185">Reference proteome</keyword>
<gene>
    <name evidence="2" type="ORF">MNEG_6696</name>
</gene>
<feature type="compositionally biased region" description="Basic and acidic residues" evidence="1">
    <location>
        <begin position="104"/>
        <end position="114"/>
    </location>
</feature>
<dbReference type="PANTHER" id="PTHR21228">
    <property type="entry name" value="FAST LEU-RICH DOMAIN-CONTAINING"/>
    <property type="match status" value="1"/>
</dbReference>
<feature type="non-terminal residue" evidence="2">
    <location>
        <position position="1112"/>
    </location>
</feature>
<dbReference type="RefSeq" id="XP_013900281.1">
    <property type="nucleotide sequence ID" value="XM_014044827.1"/>
</dbReference>
<feature type="compositionally biased region" description="Low complexity" evidence="1">
    <location>
        <begin position="1005"/>
        <end position="1022"/>
    </location>
</feature>
<accession>A0A0D2ML20</accession>
<reference evidence="2 3" key="1">
    <citation type="journal article" date="2013" name="BMC Genomics">
        <title>Reconstruction of the lipid metabolism for the microalga Monoraphidium neglectum from its genome sequence reveals characteristics suitable for biofuel production.</title>
        <authorList>
            <person name="Bogen C."/>
            <person name="Al-Dilaimi A."/>
            <person name="Albersmeier A."/>
            <person name="Wichmann J."/>
            <person name="Grundmann M."/>
            <person name="Rupp O."/>
            <person name="Lauersen K.J."/>
            <person name="Blifernez-Klassen O."/>
            <person name="Kalinowski J."/>
            <person name="Goesmann A."/>
            <person name="Mussgnug J.H."/>
            <person name="Kruse O."/>
        </authorList>
    </citation>
    <scope>NUCLEOTIDE SEQUENCE [LARGE SCALE GENOMIC DNA]</scope>
    <source>
        <strain evidence="2 3">SAG 48.87</strain>
    </source>
</reference>
<dbReference type="GO" id="GO:0003723">
    <property type="term" value="F:RNA binding"/>
    <property type="evidence" value="ECO:0007669"/>
    <property type="project" value="TreeGrafter"/>
</dbReference>
<dbReference type="GO" id="GO:1901259">
    <property type="term" value="P:chloroplast rRNA processing"/>
    <property type="evidence" value="ECO:0007669"/>
    <property type="project" value="TreeGrafter"/>
</dbReference>
<sequence length="1112" mass="120085">MALPPEVVTIKIRGSCCIAQLVARCLRFERRMNPIHISAALVAAVRLAEQGNWLPVDAAGAFEAEGAARGAVRAAASREGVLPLWRGLERMEWQQEEAWQEVQHEQVQREEHRQQKAQQQKQQQQEHRQQKAQQQEQQQQEQQQQEEQHNGSWETRPPHPAQALPWKHQRLHLRKRLRWTVDALVRRLASQRVLCGGREIGNVLWALARLGAPPPPPPLLRQLLGQFADALPGTSCTSISNTLYALAVMGCAPPPEWTDQVLYSFVAHATGPRHARPARHGQPAQHGASPRGGCEGDYTSSGGGGVGGDPRDPWVCSPQAVSNVVWALGCIRQRHVARVWVPALVRLLRGAARPDSPQVLANVLAGCARLGLGGGSSPGRELKADLERLLCDSAPLLASAKPAELATIAWAAGQLALPLDSSFFAASGRLLGSSSHGELAIVLHGAARCGAAPPPSWLASYMVAASRQLLAFDAWELSVVLWALGVMRVQPEVSFVEAVLNAFCQRAAVALEGHGVAREAALQDNTKLEQQHEQQEQRQDPEQNQQQKQQRQQQQQQQHQRRQQQQQKQQEQEQQQEQQQQNKVFSSAAGERLAQHEDGGSMAGAVTRMVRALGMMRYRPSARVMASLMAAAEKLLPEFSPHAVVSLMWGTGRLGCRPPLPLLGGVLRRCEELLPAMSPGDTVALTYALCRLQGRPRVLREWLRRRRQRERLLMDVVRLEAVDEKTRAAELAARLRLARQAATREEGAADGGAGVGAAGQDAAGRAEGEAGAEVRGIAEDLQAARARLAERLHTLVRWRQSAQLLERQLREQHNRWRAAPGAAAAARMVSPALVAAVFEHARRGVAALPARGVARLLWAAPWLGYRPPPAWSEAVERQLAGCVRRLTLTDACLLLWAAARLQPDFTPSQQLLGALVARTEGLLIAADAAPHAPPPAGAAAAGEWMAFSQGAPAPGAADGSGGAAAWGVRRPLWPPGLQPSGADAAGPRPRQLLLPAPQLPAPRFRYRGSPPLPAAAPGAGCRPAPPPRVTPQDAVMLPWALAELGACAGAPWSAAFCAAVHRALPRMSGLQLGVMLRALATLRARAPGAFLEAAETVADVSSARWAPGALAL</sequence>
<feature type="compositionally biased region" description="Basic and acidic residues" evidence="1">
    <location>
        <begin position="526"/>
        <end position="541"/>
    </location>
</feature>
<proteinExistence type="predicted"/>
<name>A0A0D2ML20_9CHLO</name>
<feature type="region of interest" description="Disordered" evidence="1">
    <location>
        <begin position="104"/>
        <end position="167"/>
    </location>
</feature>
<dbReference type="GO" id="GO:0005759">
    <property type="term" value="C:mitochondrial matrix"/>
    <property type="evidence" value="ECO:0007669"/>
    <property type="project" value="TreeGrafter"/>
</dbReference>
<feature type="region of interest" description="Disordered" evidence="1">
    <location>
        <begin position="273"/>
        <end position="311"/>
    </location>
</feature>
<dbReference type="GO" id="GO:0000963">
    <property type="term" value="P:mitochondrial RNA processing"/>
    <property type="evidence" value="ECO:0007669"/>
    <property type="project" value="TreeGrafter"/>
</dbReference>
<feature type="region of interest" description="Disordered" evidence="1">
    <location>
        <begin position="1005"/>
        <end position="1027"/>
    </location>
</feature>
<dbReference type="AlphaFoldDB" id="A0A0D2ML20"/>
<dbReference type="EMBL" id="KK101333">
    <property type="protein sequence ID" value="KIZ01262.1"/>
    <property type="molecule type" value="Genomic_DNA"/>
</dbReference>
<dbReference type="GO" id="GO:0044528">
    <property type="term" value="P:regulation of mitochondrial mRNA stability"/>
    <property type="evidence" value="ECO:0007669"/>
    <property type="project" value="TreeGrafter"/>
</dbReference>
<feature type="compositionally biased region" description="Low complexity" evidence="1">
    <location>
        <begin position="131"/>
        <end position="145"/>
    </location>
</feature>
<evidence type="ECO:0000313" key="3">
    <source>
        <dbReference type="Proteomes" id="UP000054498"/>
    </source>
</evidence>
<dbReference type="OrthoDB" id="537200at2759"/>